<dbReference type="Proteomes" id="UP000758603">
    <property type="component" value="Unassembled WGS sequence"/>
</dbReference>
<dbReference type="SUPFAM" id="SSF51905">
    <property type="entry name" value="FAD/NAD(P)-binding domain"/>
    <property type="match status" value="1"/>
</dbReference>
<dbReference type="SUPFAM" id="SSF54373">
    <property type="entry name" value="FAD-linked reductases, C-terminal domain"/>
    <property type="match status" value="1"/>
</dbReference>
<evidence type="ECO:0000256" key="2">
    <source>
        <dbReference type="ARBA" id="ARBA00010790"/>
    </source>
</evidence>
<feature type="signal peptide" evidence="8">
    <location>
        <begin position="1"/>
        <end position="16"/>
    </location>
</feature>
<feature type="domain" description="Glucose-methanol-choline oxidoreductase N-terminal" evidence="9">
    <location>
        <begin position="295"/>
        <end position="309"/>
    </location>
</feature>
<dbReference type="GO" id="GO:0016614">
    <property type="term" value="F:oxidoreductase activity, acting on CH-OH group of donors"/>
    <property type="evidence" value="ECO:0007669"/>
    <property type="project" value="InterPro"/>
</dbReference>
<keyword evidence="11" id="KW-1185">Reference proteome</keyword>
<dbReference type="Gene3D" id="3.30.560.10">
    <property type="entry name" value="Glucose Oxidase, domain 3"/>
    <property type="match status" value="1"/>
</dbReference>
<evidence type="ECO:0000256" key="3">
    <source>
        <dbReference type="ARBA" id="ARBA00022630"/>
    </source>
</evidence>
<dbReference type="PANTHER" id="PTHR11552">
    <property type="entry name" value="GLUCOSE-METHANOL-CHOLINE GMC OXIDOREDUCTASE"/>
    <property type="match status" value="1"/>
</dbReference>
<evidence type="ECO:0000256" key="6">
    <source>
        <dbReference type="PIRSR" id="PIRSR000137-1"/>
    </source>
</evidence>
<keyword evidence="8" id="KW-0732">Signal</keyword>
<dbReference type="InterPro" id="IPR036188">
    <property type="entry name" value="FAD/NAD-bd_sf"/>
</dbReference>
<proteinExistence type="inferred from homology"/>
<feature type="active site" description="Proton acceptor" evidence="6">
    <location>
        <position position="567"/>
    </location>
</feature>
<protein>
    <recommendedName>
        <fullName evidence="9">Glucose-methanol-choline oxidoreductase N-terminal domain-containing protein</fullName>
    </recommendedName>
</protein>
<evidence type="ECO:0000259" key="9">
    <source>
        <dbReference type="PROSITE" id="PS00624"/>
    </source>
</evidence>
<dbReference type="Pfam" id="PF05199">
    <property type="entry name" value="GMC_oxred_C"/>
    <property type="match status" value="1"/>
</dbReference>
<dbReference type="AlphaFoldDB" id="A0A9P8RL40"/>
<dbReference type="GeneID" id="70129566"/>
<dbReference type="InterPro" id="IPR027424">
    <property type="entry name" value="Glucose_Oxidase_domain_2"/>
</dbReference>
<evidence type="ECO:0000256" key="7">
    <source>
        <dbReference type="PIRSR" id="PIRSR000137-2"/>
    </source>
</evidence>
<reference evidence="10" key="1">
    <citation type="journal article" date="2021" name="Nat. Commun.">
        <title>Genetic determinants of endophytism in the Arabidopsis root mycobiome.</title>
        <authorList>
            <person name="Mesny F."/>
            <person name="Miyauchi S."/>
            <person name="Thiergart T."/>
            <person name="Pickel B."/>
            <person name="Atanasova L."/>
            <person name="Karlsson M."/>
            <person name="Huettel B."/>
            <person name="Barry K.W."/>
            <person name="Haridas S."/>
            <person name="Chen C."/>
            <person name="Bauer D."/>
            <person name="Andreopoulos W."/>
            <person name="Pangilinan J."/>
            <person name="LaButti K."/>
            <person name="Riley R."/>
            <person name="Lipzen A."/>
            <person name="Clum A."/>
            <person name="Drula E."/>
            <person name="Henrissat B."/>
            <person name="Kohler A."/>
            <person name="Grigoriev I.V."/>
            <person name="Martin F.M."/>
            <person name="Hacquard S."/>
        </authorList>
    </citation>
    <scope>NUCLEOTIDE SEQUENCE</scope>
    <source>
        <strain evidence="10">MPI-SDFR-AT-0073</strain>
    </source>
</reference>
<dbReference type="GO" id="GO:0050660">
    <property type="term" value="F:flavin adenine dinucleotide binding"/>
    <property type="evidence" value="ECO:0007669"/>
    <property type="project" value="InterPro"/>
</dbReference>
<feature type="chain" id="PRO_5040253128" description="Glucose-methanol-choline oxidoreductase N-terminal domain-containing protein" evidence="8">
    <location>
        <begin position="17"/>
        <end position="588"/>
    </location>
</feature>
<evidence type="ECO:0000256" key="4">
    <source>
        <dbReference type="ARBA" id="ARBA00022827"/>
    </source>
</evidence>
<dbReference type="PIRSF" id="PIRSF000137">
    <property type="entry name" value="Alcohol_oxidase"/>
    <property type="match status" value="1"/>
</dbReference>
<feature type="active site" description="Proton acceptor" evidence="6">
    <location>
        <position position="524"/>
    </location>
</feature>
<dbReference type="PROSITE" id="PS00624">
    <property type="entry name" value="GMC_OXRED_2"/>
    <property type="match status" value="1"/>
</dbReference>
<sequence>MSLKLLLQLAAATAAAVEVTATTQADFDYIIIGGGTSGLTVANRLSEDSSVSVLVIEAGGSVLDNKNVTDVDGYGLAFGTDIDWAYESVNQTYGGNTRKVLRAGKALAGTSAINGMAYTRAEDIQIDAWETIGNEGWTWESLLPYYLKSENLTRPTQDQTSKGASYNTDLHGTDGDLKVGFTDIPANNLTATLNQTMMGLGVPWTEDVNGGKMRGFNVYPSTIDYENYVREDAARAYYWPFATRENLQVLNNTFVNRLVWANGCGDAKATGVEVTLSNGTIITINTRREVIISAGALKSSGILELSGVGNPSILQQNNISVRVNLPAVGENLQDQANTDLSATSLANVTGTKTVVYPNIYDIFGNDTESLRQRLSDQLQQYAADTASANNGVMSATDLESLYQVQLDLIFTGKAPVAEILFYPGGGATLASEYWSLLPFSRGSVHIGASEPTAMPVINPNYFMLEFDMEVHAAIAQYVREIFQASPLKDIIQEETLPGQSVPQAATNEDWKQWILNGNYRSNFHPVGTAAMMPRSIGGVVNEQFQVYGTKNVRVVDASVLPYQVCGHLTSTLYAISERAADFIKATSS</sequence>
<evidence type="ECO:0000313" key="11">
    <source>
        <dbReference type="Proteomes" id="UP000758603"/>
    </source>
</evidence>
<dbReference type="OrthoDB" id="269227at2759"/>
<comment type="similarity">
    <text evidence="2">Belongs to the GMC oxidoreductase family.</text>
</comment>
<evidence type="ECO:0000256" key="1">
    <source>
        <dbReference type="ARBA" id="ARBA00001974"/>
    </source>
</evidence>
<dbReference type="InterPro" id="IPR007867">
    <property type="entry name" value="GMC_OxRtase_C"/>
</dbReference>
<keyword evidence="5" id="KW-0560">Oxidoreductase</keyword>
<organism evidence="10 11">
    <name type="scientific">Truncatella angustata</name>
    <dbReference type="NCBI Taxonomy" id="152316"/>
    <lineage>
        <taxon>Eukaryota</taxon>
        <taxon>Fungi</taxon>
        <taxon>Dikarya</taxon>
        <taxon>Ascomycota</taxon>
        <taxon>Pezizomycotina</taxon>
        <taxon>Sordariomycetes</taxon>
        <taxon>Xylariomycetidae</taxon>
        <taxon>Amphisphaeriales</taxon>
        <taxon>Sporocadaceae</taxon>
        <taxon>Truncatella</taxon>
    </lineage>
</organism>
<dbReference type="PANTHER" id="PTHR11552:SF201">
    <property type="entry name" value="GLUCOSE-METHANOL-CHOLINE OXIDOREDUCTASE N-TERMINAL DOMAIN-CONTAINING PROTEIN"/>
    <property type="match status" value="1"/>
</dbReference>
<feature type="binding site" evidence="7">
    <location>
        <begin position="36"/>
        <end position="37"/>
    </location>
    <ligand>
        <name>FAD</name>
        <dbReference type="ChEBI" id="CHEBI:57692"/>
    </ligand>
</feature>
<evidence type="ECO:0000313" key="10">
    <source>
        <dbReference type="EMBL" id="KAH6647821.1"/>
    </source>
</evidence>
<dbReference type="RefSeq" id="XP_045954333.1">
    <property type="nucleotide sequence ID" value="XM_046100674.1"/>
</dbReference>
<accession>A0A9P8RL40</accession>
<comment type="cofactor">
    <cofactor evidence="1 7">
        <name>FAD</name>
        <dbReference type="ChEBI" id="CHEBI:57692"/>
    </cofactor>
</comment>
<dbReference type="Gene3D" id="4.10.450.10">
    <property type="entry name" value="Glucose Oxidase, domain 2"/>
    <property type="match status" value="1"/>
</dbReference>
<feature type="binding site" evidence="7">
    <location>
        <position position="110"/>
    </location>
    <ligand>
        <name>FAD</name>
        <dbReference type="ChEBI" id="CHEBI:57692"/>
    </ligand>
</feature>
<name>A0A9P8RL40_9PEZI</name>
<dbReference type="InterPro" id="IPR000172">
    <property type="entry name" value="GMC_OxRdtase_N"/>
</dbReference>
<dbReference type="Pfam" id="PF00732">
    <property type="entry name" value="GMC_oxred_N"/>
    <property type="match status" value="1"/>
</dbReference>
<keyword evidence="4 7" id="KW-0274">FAD</keyword>
<dbReference type="EMBL" id="JAGPXC010000008">
    <property type="protein sequence ID" value="KAH6647821.1"/>
    <property type="molecule type" value="Genomic_DNA"/>
</dbReference>
<dbReference type="Gene3D" id="3.50.50.60">
    <property type="entry name" value="FAD/NAD(P)-binding domain"/>
    <property type="match status" value="1"/>
</dbReference>
<feature type="binding site" evidence="7">
    <location>
        <position position="255"/>
    </location>
    <ligand>
        <name>FAD</name>
        <dbReference type="ChEBI" id="CHEBI:57692"/>
    </ligand>
</feature>
<dbReference type="InterPro" id="IPR012132">
    <property type="entry name" value="GMC_OxRdtase"/>
</dbReference>
<comment type="caution">
    <text evidence="10">The sequence shown here is derived from an EMBL/GenBank/DDBJ whole genome shotgun (WGS) entry which is preliminary data.</text>
</comment>
<keyword evidence="3" id="KW-0285">Flavoprotein</keyword>
<evidence type="ECO:0000256" key="8">
    <source>
        <dbReference type="SAM" id="SignalP"/>
    </source>
</evidence>
<gene>
    <name evidence="10" type="ORF">BKA67DRAFT_539662</name>
</gene>
<evidence type="ECO:0000256" key="5">
    <source>
        <dbReference type="ARBA" id="ARBA00023002"/>
    </source>
</evidence>